<protein>
    <submittedName>
        <fullName evidence="9">Muconate cycloisomerase</fullName>
    </submittedName>
</protein>
<keyword evidence="5" id="KW-0058">Aromatic hydrocarbons catabolism</keyword>
<dbReference type="SUPFAM" id="SSF54826">
    <property type="entry name" value="Enolase N-terminal domain-like"/>
    <property type="match status" value="1"/>
</dbReference>
<evidence type="ECO:0000256" key="2">
    <source>
        <dbReference type="ARBA" id="ARBA00005211"/>
    </source>
</evidence>
<name>A0A7U4PBM3_9BURK</name>
<accession>A0A7U4PBM3</accession>
<proteinExistence type="inferred from homology"/>
<dbReference type="SUPFAM" id="SSF51604">
    <property type="entry name" value="Enolase C-terminal domain-like"/>
    <property type="match status" value="1"/>
</dbReference>
<comment type="pathway">
    <text evidence="2">Aromatic compound metabolism.</text>
</comment>
<feature type="active site" description="Proton donor" evidence="8">
    <location>
        <position position="339"/>
    </location>
</feature>
<accession>A0A7T2U5E2</accession>
<dbReference type="InterPro" id="IPR013370">
    <property type="entry name" value="Chloromuconate_cycloisomerase"/>
</dbReference>
<dbReference type="Proteomes" id="UP000594943">
    <property type="component" value="Chromosome 2"/>
</dbReference>
<dbReference type="AlphaFoldDB" id="A0A7U4PBM3"/>
<dbReference type="GO" id="GO:0018850">
    <property type="term" value="F:chloromuconate cycloisomerase activity"/>
    <property type="evidence" value="ECO:0007669"/>
    <property type="project" value="InterPro"/>
</dbReference>
<evidence type="ECO:0000256" key="4">
    <source>
        <dbReference type="ARBA" id="ARBA00022723"/>
    </source>
</evidence>
<dbReference type="GO" id="GO:0018849">
    <property type="term" value="F:muconate cycloisomerase activity"/>
    <property type="evidence" value="ECO:0007669"/>
    <property type="project" value="InterPro"/>
</dbReference>
<reference evidence="9 10" key="1">
    <citation type="submission" date="2020-12" db="EMBL/GenBank/DDBJ databases">
        <title>FDA dAtabase for Regulatory Grade micrObial Sequences (FDA-ARGOS): Supporting development and validation of Infectious Disease Dx tests.</title>
        <authorList>
            <person name="Nelson B."/>
            <person name="Plummer A."/>
            <person name="Tallon L."/>
            <person name="Sadzewicz L."/>
            <person name="Zhao X."/>
            <person name="Boylan J."/>
            <person name="Ott S."/>
            <person name="Bowen H."/>
            <person name="Vavikolanu K."/>
            <person name="Mehta A."/>
            <person name="Aluvathingal J."/>
            <person name="Nadendla S."/>
            <person name="Myers T."/>
            <person name="Yan Y."/>
            <person name="Sichtig H."/>
        </authorList>
    </citation>
    <scope>NUCLEOTIDE SEQUENCE [LARGE SCALE GENOMIC DNA]</scope>
    <source>
        <strain evidence="9 10">FDAARGOS_899</strain>
    </source>
</reference>
<dbReference type="InterPro" id="IPR029065">
    <property type="entry name" value="Enolase_C-like"/>
</dbReference>
<dbReference type="GO" id="GO:0016854">
    <property type="term" value="F:racemase and epimerase activity"/>
    <property type="evidence" value="ECO:0007669"/>
    <property type="project" value="UniProtKB-ARBA"/>
</dbReference>
<evidence type="ECO:0000256" key="3">
    <source>
        <dbReference type="ARBA" id="ARBA00008031"/>
    </source>
</evidence>
<dbReference type="InterPro" id="IPR029017">
    <property type="entry name" value="Enolase-like_N"/>
</dbReference>
<dbReference type="EMBL" id="CP065687">
    <property type="protein sequence ID" value="QPS45873.1"/>
    <property type="molecule type" value="Genomic_DNA"/>
</dbReference>
<dbReference type="InterPro" id="IPR036849">
    <property type="entry name" value="Enolase-like_C_sf"/>
</dbReference>
<organism evidence="9 10">
    <name type="scientific">Burkholderia humptydooensis</name>
    <dbReference type="NCBI Taxonomy" id="430531"/>
    <lineage>
        <taxon>Bacteria</taxon>
        <taxon>Pseudomonadati</taxon>
        <taxon>Pseudomonadota</taxon>
        <taxon>Betaproteobacteria</taxon>
        <taxon>Burkholderiales</taxon>
        <taxon>Burkholderiaceae</taxon>
        <taxon>Burkholderia</taxon>
        <taxon>pseudomallei group</taxon>
    </lineage>
</organism>
<dbReference type="CDD" id="cd03318">
    <property type="entry name" value="MLE"/>
    <property type="match status" value="1"/>
</dbReference>
<dbReference type="InterPro" id="IPR018110">
    <property type="entry name" value="Mandel_Rmase/mucon_lact_enz_CS"/>
</dbReference>
<dbReference type="PANTHER" id="PTHR48073:SF2">
    <property type="entry name" value="O-SUCCINYLBENZOATE SYNTHASE"/>
    <property type="match status" value="1"/>
</dbReference>
<dbReference type="SMART" id="SM00922">
    <property type="entry name" value="MR_MLE"/>
    <property type="match status" value="1"/>
</dbReference>
<dbReference type="SFLD" id="SFLDS00001">
    <property type="entry name" value="Enolase"/>
    <property type="match status" value="1"/>
</dbReference>
<feature type="active site" description="Proton acceptor" evidence="8">
    <location>
        <position position="181"/>
    </location>
</feature>
<keyword evidence="4" id="KW-0479">Metal-binding</keyword>
<comment type="similarity">
    <text evidence="3">Belongs to the mandelate racemase/muconate lactonizing enzyme family.</text>
</comment>
<evidence type="ECO:0000256" key="5">
    <source>
        <dbReference type="ARBA" id="ARBA00022797"/>
    </source>
</evidence>
<evidence type="ECO:0000256" key="6">
    <source>
        <dbReference type="ARBA" id="ARBA00023211"/>
    </source>
</evidence>
<dbReference type="SFLD" id="SFLDG01258">
    <property type="entry name" value="(chloro)muconate_cycloisomeras"/>
    <property type="match status" value="1"/>
</dbReference>
<dbReference type="InterPro" id="IPR013341">
    <property type="entry name" value="Mandelate_racemase_N_dom"/>
</dbReference>
<dbReference type="PROSITE" id="PS00909">
    <property type="entry name" value="MR_MLE_2"/>
    <property type="match status" value="1"/>
</dbReference>
<evidence type="ECO:0000256" key="1">
    <source>
        <dbReference type="ARBA" id="ARBA00001936"/>
    </source>
</evidence>
<keyword evidence="7 9" id="KW-0413">Isomerase</keyword>
<keyword evidence="6" id="KW-0464">Manganese</keyword>
<dbReference type="NCBIfam" id="TIGR02534">
    <property type="entry name" value="mucon_cyclo"/>
    <property type="match status" value="1"/>
</dbReference>
<gene>
    <name evidence="9" type="ORF">I6G56_27460</name>
</gene>
<dbReference type="Pfam" id="PF13378">
    <property type="entry name" value="MR_MLE_C"/>
    <property type="match status" value="1"/>
</dbReference>
<dbReference type="Pfam" id="PF02746">
    <property type="entry name" value="MR_MLE_N"/>
    <property type="match status" value="1"/>
</dbReference>
<dbReference type="KEGG" id="bhg:I6G56_27460"/>
<evidence type="ECO:0000256" key="8">
    <source>
        <dbReference type="PIRSR" id="PIRSR613370-1"/>
    </source>
</evidence>
<dbReference type="PROSITE" id="PS00908">
    <property type="entry name" value="MR_MLE_1"/>
    <property type="match status" value="1"/>
</dbReference>
<dbReference type="UniPathway" id="UPA00083"/>
<evidence type="ECO:0000313" key="10">
    <source>
        <dbReference type="Proteomes" id="UP000594943"/>
    </source>
</evidence>
<evidence type="ECO:0000256" key="7">
    <source>
        <dbReference type="ARBA" id="ARBA00023235"/>
    </source>
</evidence>
<dbReference type="GO" id="GO:0006518">
    <property type="term" value="P:peptide metabolic process"/>
    <property type="evidence" value="ECO:0007669"/>
    <property type="project" value="UniProtKB-ARBA"/>
</dbReference>
<dbReference type="SFLD" id="SFLDG00180">
    <property type="entry name" value="muconate_cycloisomerase"/>
    <property type="match status" value="1"/>
</dbReference>
<dbReference type="PANTHER" id="PTHR48073">
    <property type="entry name" value="O-SUCCINYLBENZOATE SYNTHASE-RELATED"/>
    <property type="match status" value="1"/>
</dbReference>
<dbReference type="InterPro" id="IPR013342">
    <property type="entry name" value="Mandelate_racemase_C"/>
</dbReference>
<comment type="cofactor">
    <cofactor evidence="1">
        <name>Mn(2+)</name>
        <dbReference type="ChEBI" id="CHEBI:29035"/>
    </cofactor>
</comment>
<dbReference type="GO" id="GO:0009063">
    <property type="term" value="P:amino acid catabolic process"/>
    <property type="evidence" value="ECO:0007669"/>
    <property type="project" value="InterPro"/>
</dbReference>
<evidence type="ECO:0000313" key="9">
    <source>
        <dbReference type="EMBL" id="QPS45873.1"/>
    </source>
</evidence>
<dbReference type="Gene3D" id="3.30.390.10">
    <property type="entry name" value="Enolase-like, N-terminal domain"/>
    <property type="match status" value="1"/>
</dbReference>
<dbReference type="GO" id="GO:0030145">
    <property type="term" value="F:manganese ion binding"/>
    <property type="evidence" value="ECO:0007669"/>
    <property type="project" value="InterPro"/>
</dbReference>
<dbReference type="RefSeq" id="WP_006028014.1">
    <property type="nucleotide sequence ID" value="NZ_CP013382.1"/>
</dbReference>
<sequence>MIATGITIDRVTIDRVTIDRVDTLLVDVPTIRPHRLAVATMNCQTLVLVRVRCSDGIEGVGEGTTIGGLAYGEESPESIKTNIDAYFAPLLQGADATRPGAAMARVRKLLQGNRFAKCALETALFDAHARRLGVPLSELFGGRTTDALDVAWTLASGDTARDIAEAEAMLEARRHRAFKLKIGARAVADDVAHVVAIKRALGEHGDVRVDVNQAWTESEAVWAGARLADAGVSLVEQPIAAANRAGLKRLTALAHIPIMADEALHGPVDAFALARDRAADVFAVKIAQSGGLQGAAAVAAIAAAAGIDLYGGTMLEGAAGTIASAQLFSTFGALEWGTELFGPLLLTEEILVEPLRYEDFKLHLPAAPGLGIAFDWARIERMRRKAR</sequence>
<dbReference type="Gene3D" id="3.20.20.120">
    <property type="entry name" value="Enolase-like C-terminal domain"/>
    <property type="match status" value="1"/>
</dbReference>